<organism evidence="1 2">
    <name type="scientific">Austropuccinia psidii MF-1</name>
    <dbReference type="NCBI Taxonomy" id="1389203"/>
    <lineage>
        <taxon>Eukaryota</taxon>
        <taxon>Fungi</taxon>
        <taxon>Dikarya</taxon>
        <taxon>Basidiomycota</taxon>
        <taxon>Pucciniomycotina</taxon>
        <taxon>Pucciniomycetes</taxon>
        <taxon>Pucciniales</taxon>
        <taxon>Sphaerophragmiaceae</taxon>
        <taxon>Austropuccinia</taxon>
    </lineage>
</organism>
<dbReference type="OrthoDB" id="2749819at2759"/>
<gene>
    <name evidence="1" type="ORF">O181_131575</name>
</gene>
<evidence type="ECO:0000313" key="2">
    <source>
        <dbReference type="Proteomes" id="UP000765509"/>
    </source>
</evidence>
<name>A0A9Q3QC25_9BASI</name>
<reference evidence="1" key="1">
    <citation type="submission" date="2021-03" db="EMBL/GenBank/DDBJ databases">
        <title>Draft genome sequence of rust myrtle Austropuccinia psidii MF-1, a brazilian biotype.</title>
        <authorList>
            <person name="Quecine M.C."/>
            <person name="Pachon D.M.R."/>
            <person name="Bonatelli M.L."/>
            <person name="Correr F.H."/>
            <person name="Franceschini L.M."/>
            <person name="Leite T.F."/>
            <person name="Margarido G.R.A."/>
            <person name="Almeida C.A."/>
            <person name="Ferrarezi J.A."/>
            <person name="Labate C.A."/>
        </authorList>
    </citation>
    <scope>NUCLEOTIDE SEQUENCE</scope>
    <source>
        <strain evidence="1">MF-1</strain>
    </source>
</reference>
<dbReference type="Proteomes" id="UP000765509">
    <property type="component" value="Unassembled WGS sequence"/>
</dbReference>
<protein>
    <submittedName>
        <fullName evidence="1">Uncharacterized protein</fullName>
    </submittedName>
</protein>
<dbReference type="EMBL" id="AVOT02145388">
    <property type="protein sequence ID" value="MBW0591860.1"/>
    <property type="molecule type" value="Genomic_DNA"/>
</dbReference>
<comment type="caution">
    <text evidence="1">The sequence shown here is derived from an EMBL/GenBank/DDBJ whole genome shotgun (WGS) entry which is preliminary data.</text>
</comment>
<proteinExistence type="predicted"/>
<accession>A0A9Q3QC25</accession>
<keyword evidence="2" id="KW-1185">Reference proteome</keyword>
<evidence type="ECO:0000313" key="1">
    <source>
        <dbReference type="EMBL" id="MBW0591860.1"/>
    </source>
</evidence>
<sequence>MLRHQKPSPLLSPKTFAKSIPGILPRAERFERRVHTKTPTQKPERATILKRKIVKIKAKDYNLSFFGSYVETSIKRAERIASIEGDNEKDLSMQIAFWTKDKDKGYEIEGIAGYEMKEWDQFKNKIISKWGKVEEERRNRKHSLTRLFNKIKKDEESAAFPNTKGVLGKIT</sequence>
<dbReference type="AlphaFoldDB" id="A0A9Q3QC25"/>